<dbReference type="Pfam" id="PF00582">
    <property type="entry name" value="Usp"/>
    <property type="match status" value="1"/>
</dbReference>
<dbReference type="SUPFAM" id="SSF52402">
    <property type="entry name" value="Adenine nucleotide alpha hydrolases-like"/>
    <property type="match status" value="1"/>
</dbReference>
<keyword evidence="4" id="KW-1185">Reference proteome</keyword>
<dbReference type="Gene3D" id="3.40.50.620">
    <property type="entry name" value="HUPs"/>
    <property type="match status" value="1"/>
</dbReference>
<sequence>MEKERIHQSNSFAPRNKATTLPSFCQKKANKTKSRPRLQLRDHQRLFCCTPSNPSTLNTAAWSTILNPEIAPSTLLRPETLADMAAGKRTIGLAMDYSPSSKAATRWVVENLVKAGDRIILIHVLPKGADASHKGLWKSTGSPLIPLLEFMEMNVQARYGVNPDKEVLEILQAESKSKQVEILAKIYWGDAREKLCEAVDDLKVDSVVLGCRGLGPLKRALLGSVSNYVVNNATCPVTVVRGPNGSLA</sequence>
<evidence type="ECO:0000259" key="2">
    <source>
        <dbReference type="Pfam" id="PF00582"/>
    </source>
</evidence>
<proteinExistence type="predicted"/>
<feature type="domain" description="UspA" evidence="2">
    <location>
        <begin position="89"/>
        <end position="241"/>
    </location>
</feature>
<dbReference type="EMBL" id="LT934121">
    <property type="protein sequence ID" value="VAI49851.1"/>
    <property type="molecule type" value="Genomic_DNA"/>
</dbReference>
<dbReference type="InterPro" id="IPR006015">
    <property type="entry name" value="Universal_stress_UspA"/>
</dbReference>
<evidence type="ECO:0000313" key="4">
    <source>
        <dbReference type="Proteomes" id="UP000324705"/>
    </source>
</evidence>
<dbReference type="CDD" id="cd23659">
    <property type="entry name" value="USP_At3g01520-like"/>
    <property type="match status" value="1"/>
</dbReference>
<protein>
    <recommendedName>
        <fullName evidence="2">UspA domain-containing protein</fullName>
    </recommendedName>
</protein>
<dbReference type="PRINTS" id="PR01438">
    <property type="entry name" value="UNVRSLSTRESS"/>
</dbReference>
<dbReference type="Gramene" id="TRITD6Av1G196050.2">
    <property type="protein sequence ID" value="TRITD6Av1G196050.2"/>
    <property type="gene ID" value="TRITD6Av1G196050"/>
</dbReference>
<dbReference type="InterPro" id="IPR006016">
    <property type="entry name" value="UspA"/>
</dbReference>
<dbReference type="AlphaFoldDB" id="A0A9R0Y7P9"/>
<evidence type="ECO:0000313" key="3">
    <source>
        <dbReference type="EMBL" id="VAI49851.1"/>
    </source>
</evidence>
<dbReference type="PANTHER" id="PTHR46100:SF1">
    <property type="entry name" value="OS02G0773200 PROTEIN"/>
    <property type="match status" value="1"/>
</dbReference>
<reference evidence="3 4" key="1">
    <citation type="submission" date="2017-09" db="EMBL/GenBank/DDBJ databases">
        <authorList>
            <consortium name="International Durum Wheat Genome Sequencing Consortium (IDWGSC)"/>
            <person name="Milanesi L."/>
        </authorList>
    </citation>
    <scope>NUCLEOTIDE SEQUENCE [LARGE SCALE GENOMIC DNA]</scope>
    <source>
        <strain evidence="4">cv. Svevo</strain>
    </source>
</reference>
<organism evidence="3 4">
    <name type="scientific">Triticum turgidum subsp. durum</name>
    <name type="common">Durum wheat</name>
    <name type="synonym">Triticum durum</name>
    <dbReference type="NCBI Taxonomy" id="4567"/>
    <lineage>
        <taxon>Eukaryota</taxon>
        <taxon>Viridiplantae</taxon>
        <taxon>Streptophyta</taxon>
        <taxon>Embryophyta</taxon>
        <taxon>Tracheophyta</taxon>
        <taxon>Spermatophyta</taxon>
        <taxon>Magnoliopsida</taxon>
        <taxon>Liliopsida</taxon>
        <taxon>Poales</taxon>
        <taxon>Poaceae</taxon>
        <taxon>BOP clade</taxon>
        <taxon>Pooideae</taxon>
        <taxon>Triticodae</taxon>
        <taxon>Triticeae</taxon>
        <taxon>Triticinae</taxon>
        <taxon>Triticum</taxon>
    </lineage>
</organism>
<accession>A0A9R0Y7P9</accession>
<dbReference type="InterPro" id="IPR014729">
    <property type="entry name" value="Rossmann-like_a/b/a_fold"/>
</dbReference>
<dbReference type="PANTHER" id="PTHR46100">
    <property type="entry name" value="IMP2'P"/>
    <property type="match status" value="1"/>
</dbReference>
<gene>
    <name evidence="3" type="ORF">TRITD_6Av1G196050</name>
</gene>
<name>A0A9R0Y7P9_TRITD</name>
<dbReference type="Proteomes" id="UP000324705">
    <property type="component" value="Chromosome 6A"/>
</dbReference>
<feature type="region of interest" description="Disordered" evidence="1">
    <location>
        <begin position="1"/>
        <end position="22"/>
    </location>
</feature>
<feature type="compositionally biased region" description="Polar residues" evidence="1">
    <location>
        <begin position="8"/>
        <end position="22"/>
    </location>
</feature>
<dbReference type="OMA" id="VGIAMDY"/>
<evidence type="ECO:0000256" key="1">
    <source>
        <dbReference type="SAM" id="MobiDB-lite"/>
    </source>
</evidence>